<evidence type="ECO:0000313" key="4">
    <source>
        <dbReference type="EMBL" id="MFD0629160.1"/>
    </source>
</evidence>
<evidence type="ECO:0000313" key="5">
    <source>
        <dbReference type="Proteomes" id="UP001596915"/>
    </source>
</evidence>
<dbReference type="InterPro" id="IPR051687">
    <property type="entry name" value="Peroxisomal_Beta-Oxidation"/>
</dbReference>
<dbReference type="PANTHER" id="PTHR45024">
    <property type="entry name" value="DEHYDROGENASES, SHORT CHAIN"/>
    <property type="match status" value="1"/>
</dbReference>
<comment type="similarity">
    <text evidence="1 3">Belongs to the short-chain dehydrogenases/reductases (SDR) family.</text>
</comment>
<comment type="caution">
    <text evidence="4">The sequence shown here is derived from an EMBL/GenBank/DDBJ whole genome shotgun (WGS) entry which is preliminary data.</text>
</comment>
<evidence type="ECO:0000256" key="1">
    <source>
        <dbReference type="ARBA" id="ARBA00006484"/>
    </source>
</evidence>
<dbReference type="Pfam" id="PF00106">
    <property type="entry name" value="adh_short"/>
    <property type="match status" value="1"/>
</dbReference>
<keyword evidence="5" id="KW-1185">Reference proteome</keyword>
<protein>
    <submittedName>
        <fullName evidence="4">SDR family NAD(P)-dependent oxidoreductase</fullName>
    </submittedName>
</protein>
<accession>A0ABW2XAY7</accession>
<proteinExistence type="inferred from homology"/>
<sequence length="303" mass="31180">MRRDTLRLDGRSVVVTGAGRGLGRAYALDLARRGARVVVNDLGTATDGSGSQDAGPAARVVEEIRAAGGTAVASTADASGVEGTRSLIALARAEFGSVDGIVANAGIYRPGLDFTDIDEALLERMTAIHSLGAWRLVRAAWPHFTERGRGRIVLVTSSAGLYGMAGNAAYSLLKAGIVGLTRTLAAEGAPYGIRVNAVAPVAWSRMSAATEGVPPEVLERMREEAPPEAVAPVVAALLADEVPVTGEVLSAGRGRVGRVLTGETPGIRSADGGPLLAQDLTDRIDELLSVDGAVYPASAHETP</sequence>
<dbReference type="InterPro" id="IPR036291">
    <property type="entry name" value="NAD(P)-bd_dom_sf"/>
</dbReference>
<dbReference type="PRINTS" id="PR00081">
    <property type="entry name" value="GDHRDH"/>
</dbReference>
<evidence type="ECO:0000256" key="3">
    <source>
        <dbReference type="RuleBase" id="RU000363"/>
    </source>
</evidence>
<gene>
    <name evidence="4" type="ORF">ACFQ2K_47655</name>
</gene>
<dbReference type="PRINTS" id="PR00080">
    <property type="entry name" value="SDRFAMILY"/>
</dbReference>
<name>A0ABW2XAY7_9ACTN</name>
<keyword evidence="2" id="KW-0560">Oxidoreductase</keyword>
<dbReference type="Gene3D" id="3.40.50.720">
    <property type="entry name" value="NAD(P)-binding Rossmann-like Domain"/>
    <property type="match status" value="1"/>
</dbReference>
<dbReference type="EMBL" id="JBHTGL010000008">
    <property type="protein sequence ID" value="MFD0629160.1"/>
    <property type="molecule type" value="Genomic_DNA"/>
</dbReference>
<evidence type="ECO:0000256" key="2">
    <source>
        <dbReference type="ARBA" id="ARBA00023002"/>
    </source>
</evidence>
<dbReference type="PANTHER" id="PTHR45024:SF2">
    <property type="entry name" value="SCP2 DOMAIN-CONTAINING PROTEIN"/>
    <property type="match status" value="1"/>
</dbReference>
<dbReference type="SUPFAM" id="SSF51735">
    <property type="entry name" value="NAD(P)-binding Rossmann-fold domains"/>
    <property type="match status" value="1"/>
</dbReference>
<reference evidence="5" key="1">
    <citation type="journal article" date="2019" name="Int. J. Syst. Evol. Microbiol.">
        <title>The Global Catalogue of Microorganisms (GCM) 10K type strain sequencing project: providing services to taxonomists for standard genome sequencing and annotation.</title>
        <authorList>
            <consortium name="The Broad Institute Genomics Platform"/>
            <consortium name="The Broad Institute Genome Sequencing Center for Infectious Disease"/>
            <person name="Wu L."/>
            <person name="Ma J."/>
        </authorList>
    </citation>
    <scope>NUCLEOTIDE SEQUENCE [LARGE SCALE GENOMIC DNA]</scope>
    <source>
        <strain evidence="5">JCM 12607</strain>
    </source>
</reference>
<organism evidence="4 5">
    <name type="scientific">Streptomyces sanglieri</name>
    <dbReference type="NCBI Taxonomy" id="193460"/>
    <lineage>
        <taxon>Bacteria</taxon>
        <taxon>Bacillati</taxon>
        <taxon>Actinomycetota</taxon>
        <taxon>Actinomycetes</taxon>
        <taxon>Kitasatosporales</taxon>
        <taxon>Streptomycetaceae</taxon>
        <taxon>Streptomyces</taxon>
    </lineage>
</organism>
<dbReference type="InterPro" id="IPR002347">
    <property type="entry name" value="SDR_fam"/>
</dbReference>
<dbReference type="Proteomes" id="UP001596915">
    <property type="component" value="Unassembled WGS sequence"/>
</dbReference>